<keyword evidence="5 8" id="KW-0418">Kinase</keyword>
<dbReference type="OrthoDB" id="9802503at2"/>
<evidence type="ECO:0000313" key="11">
    <source>
        <dbReference type="EMBL" id="TYP87299.1"/>
    </source>
</evidence>
<dbReference type="PRINTS" id="PR00476">
    <property type="entry name" value="PHFRCTKINASE"/>
</dbReference>
<feature type="binding site" evidence="8">
    <location>
        <begin position="190"/>
        <end position="192"/>
    </location>
    <ligand>
        <name>substrate</name>
    </ligand>
</feature>
<comment type="similarity">
    <text evidence="8">Belongs to the phosphofructokinase type A (PFKA) family. PPi-dependent PFK group II subfamily. Clade 'B2' sub-subfamily.</text>
</comment>
<keyword evidence="8" id="KW-0963">Cytoplasm</keyword>
<dbReference type="Proteomes" id="UP000324176">
    <property type="component" value="Unassembled WGS sequence"/>
</dbReference>
<dbReference type="InterPro" id="IPR022953">
    <property type="entry name" value="ATP_PFK"/>
</dbReference>
<dbReference type="InterPro" id="IPR011404">
    <property type="entry name" value="PPi-PFK"/>
</dbReference>
<keyword evidence="12" id="KW-1185">Reference proteome</keyword>
<comment type="function">
    <text evidence="2 8">Catalyzes the phosphorylation of D-fructose 6-phosphate, the first committing step of glycolysis. Uses inorganic phosphate (PPi) as phosphoryl donor instead of ATP like common ATP-dependent phosphofructokinases (ATP-PFKs), which renders the reaction reversible, and can thus function both in glycolysis and gluconeogenesis. Consistently, PPi-PFK can replace the enzymes of both the forward (ATP-PFK) and reverse (fructose-bisphosphatase (FBPase)) reactions.</text>
</comment>
<evidence type="ECO:0000259" key="9">
    <source>
        <dbReference type="Pfam" id="PF00365"/>
    </source>
</evidence>
<dbReference type="UniPathway" id="UPA00109">
    <property type="reaction ID" value="UER00182"/>
</dbReference>
<dbReference type="InterPro" id="IPR035966">
    <property type="entry name" value="PKF_sf"/>
</dbReference>
<dbReference type="EMBL" id="CP011451">
    <property type="protein sequence ID" value="AKH37711.1"/>
    <property type="molecule type" value="Genomic_DNA"/>
</dbReference>
<feature type="site" description="Important for catalytic activity; stabilizes the transition state when the phosphoryl donor is PPi" evidence="8">
    <location>
        <position position="141"/>
    </location>
</feature>
<dbReference type="EC" id="2.7.1.90" evidence="8"/>
<dbReference type="InterPro" id="IPR000023">
    <property type="entry name" value="Phosphofructokinase_dom"/>
</dbReference>
<organism evidence="10 12">
    <name type="scientific">Nitrosomonas communis</name>
    <dbReference type="NCBI Taxonomy" id="44574"/>
    <lineage>
        <taxon>Bacteria</taxon>
        <taxon>Pseudomonadati</taxon>
        <taxon>Pseudomonadota</taxon>
        <taxon>Betaproteobacteria</taxon>
        <taxon>Nitrosomonadales</taxon>
        <taxon>Nitrosomonadaceae</taxon>
        <taxon>Nitrosomonas</taxon>
    </lineage>
</organism>
<evidence type="ECO:0000313" key="13">
    <source>
        <dbReference type="Proteomes" id="UP000324176"/>
    </source>
</evidence>
<name>A0A0F7KDX2_9PROT</name>
<comment type="subcellular location">
    <subcellularLocation>
        <location evidence="8">Cytoplasm</location>
    </subcellularLocation>
</comment>
<feature type="binding site" evidence="8">
    <location>
        <position position="13"/>
    </location>
    <ligand>
        <name>diphosphate</name>
        <dbReference type="ChEBI" id="CHEBI:33019"/>
    </ligand>
</feature>
<comment type="caution">
    <text evidence="8">Lacks conserved residue(s) required for the propagation of feature annotation.</text>
</comment>
<dbReference type="GO" id="GO:0046872">
    <property type="term" value="F:metal ion binding"/>
    <property type="evidence" value="ECO:0007669"/>
    <property type="project" value="UniProtKB-KW"/>
</dbReference>
<keyword evidence="4 8" id="KW-0479">Metal-binding</keyword>
<keyword evidence="3 8" id="KW-0808">Transferase</keyword>
<dbReference type="Gene3D" id="3.40.50.460">
    <property type="entry name" value="Phosphofructokinase domain"/>
    <property type="match status" value="1"/>
</dbReference>
<proteinExistence type="inferred from homology"/>
<comment type="subunit">
    <text evidence="8">Homodimer.</text>
</comment>
<dbReference type="GO" id="GO:0047334">
    <property type="term" value="F:diphosphate-fructose-6-phosphate 1-phosphotransferase activity"/>
    <property type="evidence" value="ECO:0007669"/>
    <property type="project" value="UniProtKB-EC"/>
</dbReference>
<dbReference type="SUPFAM" id="SSF53784">
    <property type="entry name" value="Phosphofructokinase"/>
    <property type="match status" value="1"/>
</dbReference>
<reference evidence="12" key="1">
    <citation type="submission" date="2015-05" db="EMBL/GenBank/DDBJ databases">
        <title>Draft genome of Nitrosomonas communis strain Nm2.</title>
        <authorList>
            <person name="Kozlowski J.A."/>
            <person name="Kits K.D."/>
            <person name="Stein L.Y."/>
        </authorList>
    </citation>
    <scope>NUCLEOTIDE SEQUENCE [LARGE SCALE GENOMIC DNA]</scope>
    <source>
        <strain evidence="12">Nm2</strain>
    </source>
</reference>
<dbReference type="NCBIfam" id="NF010675">
    <property type="entry name" value="PRK14072.1"/>
    <property type="match status" value="1"/>
</dbReference>
<dbReference type="RefSeq" id="WP_046849785.1">
    <property type="nucleotide sequence ID" value="NZ_CP011451.1"/>
</dbReference>
<dbReference type="PIRSF" id="PIRSF036483">
    <property type="entry name" value="PFK_XF0274"/>
    <property type="match status" value="1"/>
</dbReference>
<reference evidence="11 13" key="3">
    <citation type="submission" date="2019-07" db="EMBL/GenBank/DDBJ databases">
        <title>Active sludge and wastewater microbial communities from Klosterneuburg, Austria.</title>
        <authorList>
            <person name="Wagner M."/>
        </authorList>
    </citation>
    <scope>NUCLEOTIDE SEQUENCE [LARGE SCALE GENOMIC DNA]</scope>
    <source>
        <strain evidence="11 13">Nm2</strain>
    </source>
</reference>
<feature type="binding site" evidence="8">
    <location>
        <begin position="297"/>
        <end position="300"/>
    </location>
    <ligand>
        <name>substrate</name>
    </ligand>
</feature>
<reference evidence="10 12" key="2">
    <citation type="journal article" date="2016" name="Genome Announc.">
        <title>Genome Sequence of Nitrosomonas communis Strain Nm2, a Mesophilic Ammonia-Oxidizing Bacterium Isolated from Mediterranean Soil.</title>
        <authorList>
            <person name="Kozlowski J.A."/>
            <person name="Kits K.D."/>
            <person name="Stein L.Y."/>
        </authorList>
    </citation>
    <scope>NUCLEOTIDE SEQUENCE [LARGE SCALE GENOMIC DNA]</scope>
    <source>
        <strain evidence="10 12">Nm2</strain>
    </source>
</reference>
<dbReference type="HAMAP" id="MF_01978">
    <property type="entry name" value="Phosphofructokinase_II_B2"/>
    <property type="match status" value="1"/>
</dbReference>
<comment type="catalytic activity">
    <reaction evidence="7 8">
        <text>beta-D-fructose 6-phosphate + diphosphate = beta-D-fructose 1,6-bisphosphate + phosphate + H(+)</text>
        <dbReference type="Rhea" id="RHEA:13613"/>
        <dbReference type="ChEBI" id="CHEBI:15378"/>
        <dbReference type="ChEBI" id="CHEBI:32966"/>
        <dbReference type="ChEBI" id="CHEBI:33019"/>
        <dbReference type="ChEBI" id="CHEBI:43474"/>
        <dbReference type="ChEBI" id="CHEBI:57634"/>
        <dbReference type="EC" id="2.7.1.90"/>
    </reaction>
</comment>
<evidence type="ECO:0000256" key="2">
    <source>
        <dbReference type="ARBA" id="ARBA00003138"/>
    </source>
</evidence>
<evidence type="ECO:0000256" key="1">
    <source>
        <dbReference type="ARBA" id="ARBA00001946"/>
    </source>
</evidence>
<evidence type="ECO:0000256" key="3">
    <source>
        <dbReference type="ARBA" id="ARBA00022679"/>
    </source>
</evidence>
<evidence type="ECO:0000256" key="8">
    <source>
        <dbReference type="HAMAP-Rule" id="MF_01978"/>
    </source>
</evidence>
<feature type="site" description="Important for catalytic activity and substrate specificity; stabilizes the transition state when the phosphoryl donor is PPi; prevents ATP from binding by mimicking the alpha-phosphate group of ATP" evidence="8">
    <location>
        <position position="115"/>
    </location>
</feature>
<dbReference type="KEGG" id="nco:AAW31_07680"/>
<dbReference type="GO" id="GO:0003872">
    <property type="term" value="F:6-phosphofructokinase activity"/>
    <property type="evidence" value="ECO:0007669"/>
    <property type="project" value="UniProtKB-UniRule"/>
</dbReference>
<sequence>MAIKNAFYAQSGGVTAVINASAAGVLETARAHSDKIGKVFAGRNGIIGALTEDLIDTSAESAEAIRALRHTPSGAFGSCRYKLKSLEQNRREYERLIEVFKAHDIGYFFYNGGGDSADTCLKVSQLSDTLGYPIQAIHVPKTVDNDLPITDCCPGFGSVAKYIAVSTREASFDVASMAKTSTKVFVLEVMGRHAGWIAAAGGLASSKDCEIPIVILFPEITFEKEKFLAKIDSYVKQFGYCSVVVSEGVKGSDDKFLSDQGLRDAFGHAQLGGVAPVVANIIKDGLGLKYHWGVADYLQRAARHIASKTDVEQAYAMGKAAVEYAIAGHNSVMPTIERVSNTPYSWKVGMAELSKVANVEKMMPADFITEDGFGITEKCRQYLSPLIEGEDYPPYKNGLPDYVRLQNTGVSKKLGEFKL</sequence>
<dbReference type="GO" id="GO:0006002">
    <property type="term" value="P:fructose 6-phosphate metabolic process"/>
    <property type="evidence" value="ECO:0007669"/>
    <property type="project" value="InterPro"/>
</dbReference>
<dbReference type="Gene3D" id="3.40.50.450">
    <property type="match status" value="1"/>
</dbReference>
<evidence type="ECO:0000313" key="10">
    <source>
        <dbReference type="EMBL" id="AKH37711.1"/>
    </source>
</evidence>
<feature type="active site" description="Proton acceptor" evidence="8">
    <location>
        <position position="144"/>
    </location>
</feature>
<protein>
    <recommendedName>
        <fullName evidence="8">Pyrophosphate--fructose 6-phosphate 1-phosphotransferase</fullName>
        <ecNumber evidence="8">2.7.1.90</ecNumber>
    </recommendedName>
    <alternativeName>
        <fullName evidence="8">6-phosphofructokinase, pyrophosphate dependent</fullName>
    </alternativeName>
    <alternativeName>
        <fullName evidence="8">PPi-dependent phosphofructokinase</fullName>
        <shortName evidence="8">PPi-PFK</shortName>
    </alternativeName>
    <alternativeName>
        <fullName evidence="8">Pyrophosphate-dependent 6-phosphofructose-1-kinase</fullName>
    </alternativeName>
</protein>
<comment type="pathway">
    <text evidence="8">Carbohydrate degradation; glycolysis; D-glyceraldehyde 3-phosphate and glycerone phosphate from D-glucose: step 3/4.</text>
</comment>
<feature type="domain" description="Phosphofructokinase" evidence="9">
    <location>
        <begin position="9"/>
        <end position="324"/>
    </location>
</feature>
<keyword evidence="6 8" id="KW-0460">Magnesium</keyword>
<evidence type="ECO:0000256" key="6">
    <source>
        <dbReference type="ARBA" id="ARBA00022842"/>
    </source>
</evidence>
<evidence type="ECO:0000256" key="4">
    <source>
        <dbReference type="ARBA" id="ARBA00022723"/>
    </source>
</evidence>
<dbReference type="GO" id="GO:0005737">
    <property type="term" value="C:cytoplasm"/>
    <property type="evidence" value="ECO:0007669"/>
    <property type="project" value="UniProtKB-SubCell"/>
</dbReference>
<comment type="cofactor">
    <cofactor evidence="1 8">
        <name>Mg(2+)</name>
        <dbReference type="ChEBI" id="CHEBI:18420"/>
    </cofactor>
</comment>
<dbReference type="AlphaFoldDB" id="A0A0F7KDX2"/>
<gene>
    <name evidence="8" type="primary">pfp</name>
    <name evidence="10" type="ORF">AAW31_07680</name>
    <name evidence="11" type="ORF">BCL69_102620</name>
</gene>
<feature type="binding site" evidence="8">
    <location>
        <position position="247"/>
    </location>
    <ligand>
        <name>substrate</name>
    </ligand>
</feature>
<feature type="binding site" evidence="8">
    <location>
        <begin position="142"/>
        <end position="144"/>
    </location>
    <ligand>
        <name>substrate</name>
    </ligand>
</feature>
<evidence type="ECO:0000256" key="7">
    <source>
        <dbReference type="ARBA" id="ARBA00048072"/>
    </source>
</evidence>
<dbReference type="EMBL" id="VNHT01000026">
    <property type="protein sequence ID" value="TYP87299.1"/>
    <property type="molecule type" value="Genomic_DNA"/>
</dbReference>
<evidence type="ECO:0000256" key="5">
    <source>
        <dbReference type="ARBA" id="ARBA00022777"/>
    </source>
</evidence>
<dbReference type="InterPro" id="IPR050929">
    <property type="entry name" value="PFKA"/>
</dbReference>
<dbReference type="Pfam" id="PF00365">
    <property type="entry name" value="PFK"/>
    <property type="match status" value="1"/>
</dbReference>
<dbReference type="PANTHER" id="PTHR45770">
    <property type="entry name" value="ATP-DEPENDENT 6-PHOSPHOFRUCTOKINASE 1"/>
    <property type="match status" value="1"/>
</dbReference>
<evidence type="ECO:0000313" key="12">
    <source>
        <dbReference type="Proteomes" id="UP000034156"/>
    </source>
</evidence>
<dbReference type="PATRIC" id="fig|44574.3.peg.1863"/>
<keyword evidence="8" id="KW-0324">Glycolysis</keyword>
<accession>A0A0F7KDX2</accession>
<dbReference type="Proteomes" id="UP000034156">
    <property type="component" value="Chromosome"/>
</dbReference>
<comment type="activity regulation">
    <text evidence="8">Non-allosteric.</text>
</comment>